<dbReference type="Proteomes" id="UP000184512">
    <property type="component" value="Unassembled WGS sequence"/>
</dbReference>
<dbReference type="GO" id="GO:0003677">
    <property type="term" value="F:DNA binding"/>
    <property type="evidence" value="ECO:0007669"/>
    <property type="project" value="UniProtKB-UniRule"/>
</dbReference>
<evidence type="ECO:0000256" key="5">
    <source>
        <dbReference type="PROSITE-ProRule" id="PRU01248"/>
    </source>
</evidence>
<evidence type="ECO:0000256" key="1">
    <source>
        <dbReference type="ARBA" id="ARBA00008857"/>
    </source>
</evidence>
<dbReference type="InterPro" id="IPR013762">
    <property type="entry name" value="Integrase-like_cat_sf"/>
</dbReference>
<reference evidence="8 9" key="1">
    <citation type="submission" date="2016-11" db="EMBL/GenBank/DDBJ databases">
        <authorList>
            <person name="Jaros S."/>
            <person name="Januszkiewicz K."/>
            <person name="Wedrychowicz H."/>
        </authorList>
    </citation>
    <scope>NUCLEOTIDE SEQUENCE [LARGE SCALE GENOMIC DNA]</scope>
    <source>
        <strain evidence="8 9">DSM 12906</strain>
    </source>
</reference>
<evidence type="ECO:0000313" key="9">
    <source>
        <dbReference type="Proteomes" id="UP000184512"/>
    </source>
</evidence>
<gene>
    <name evidence="8" type="ORF">SAMN02745244_01605</name>
</gene>
<dbReference type="AlphaFoldDB" id="A0A1M6G3T2"/>
<keyword evidence="3 5" id="KW-0238">DNA-binding</keyword>
<dbReference type="SUPFAM" id="SSF47823">
    <property type="entry name" value="lambda integrase-like, N-terminal domain"/>
    <property type="match status" value="1"/>
</dbReference>
<dbReference type="GO" id="GO:0015074">
    <property type="term" value="P:DNA integration"/>
    <property type="evidence" value="ECO:0007669"/>
    <property type="project" value="UniProtKB-KW"/>
</dbReference>
<dbReference type="InterPro" id="IPR002104">
    <property type="entry name" value="Integrase_catalytic"/>
</dbReference>
<evidence type="ECO:0000259" key="7">
    <source>
        <dbReference type="PROSITE" id="PS51900"/>
    </source>
</evidence>
<dbReference type="Gene3D" id="1.10.150.130">
    <property type="match status" value="1"/>
</dbReference>
<dbReference type="InterPro" id="IPR004107">
    <property type="entry name" value="Integrase_SAM-like_N"/>
</dbReference>
<keyword evidence="4" id="KW-0233">DNA recombination</keyword>
<dbReference type="PANTHER" id="PTHR30349:SF64">
    <property type="entry name" value="PROPHAGE INTEGRASE INTD-RELATED"/>
    <property type="match status" value="1"/>
</dbReference>
<evidence type="ECO:0000256" key="3">
    <source>
        <dbReference type="ARBA" id="ARBA00023125"/>
    </source>
</evidence>
<dbReference type="Gene3D" id="1.10.443.10">
    <property type="entry name" value="Intergrase catalytic core"/>
    <property type="match status" value="1"/>
</dbReference>
<accession>A0A1M6G3T2</accession>
<dbReference type="PROSITE" id="PS51900">
    <property type="entry name" value="CB"/>
    <property type="match status" value="1"/>
</dbReference>
<dbReference type="InterPro" id="IPR044068">
    <property type="entry name" value="CB"/>
</dbReference>
<protein>
    <submittedName>
        <fullName evidence="8">Site-specific recombinase XerD</fullName>
    </submittedName>
</protein>
<keyword evidence="9" id="KW-1185">Reference proteome</keyword>
<dbReference type="Pfam" id="PF02899">
    <property type="entry name" value="Phage_int_SAM_1"/>
    <property type="match status" value="1"/>
</dbReference>
<name>A0A1M6G3T2_9ACTN</name>
<sequence>MVPQSLAQRERSLGLLPGHPFLLRPDGVADADVLAFFASSSFKLLSEQTRVSYAKDLRLFLSFLESQSKSWRDSTPADLLDYEHWRRRDPANPHRVSGAKFSRELAACKKFFDWQRQRGAMAANPSVGRATPWQDTGGHSLRAKDARSTRVKWLTPRAFQQWRDVGLGGRLVDDSREASWRGRNDGRNLAFADLLWTSGLRLREAGTLLVSELPETDTNARYLRARVGEAVAKGRGRDFWMAADARRELDGYVASTRATAVSRARREGRYAELPGKLVVVGRDRDRLQVRGSAADDPVTTVMVGQLDARDRARLFLEGPDGLEPAMLFLGESGLPMHYESWEAVFAGASRRCARLGVPVACYPHMLRHSFALRMLVTLLHAFDRRMGLTPDERRDYRLLFGDPWTLVQTLLGHTNPQTTRDIYLEPVSGLQVDLFLNGDQAGASDDAFADFVQRHLADTGLVNLGRES</sequence>
<organism evidence="8 9">
    <name type="scientific">Tessaracoccus bendigoensis DSM 12906</name>
    <dbReference type="NCBI Taxonomy" id="1123357"/>
    <lineage>
        <taxon>Bacteria</taxon>
        <taxon>Bacillati</taxon>
        <taxon>Actinomycetota</taxon>
        <taxon>Actinomycetes</taxon>
        <taxon>Propionibacteriales</taxon>
        <taxon>Propionibacteriaceae</taxon>
        <taxon>Tessaracoccus</taxon>
    </lineage>
</organism>
<dbReference type="InterPro" id="IPR050090">
    <property type="entry name" value="Tyrosine_recombinase_XerCD"/>
</dbReference>
<comment type="similarity">
    <text evidence="1">Belongs to the 'phage' integrase family.</text>
</comment>
<dbReference type="InterPro" id="IPR010998">
    <property type="entry name" value="Integrase_recombinase_N"/>
</dbReference>
<dbReference type="EMBL" id="FQZG01000024">
    <property type="protein sequence ID" value="SHJ04633.1"/>
    <property type="molecule type" value="Genomic_DNA"/>
</dbReference>
<evidence type="ECO:0000256" key="2">
    <source>
        <dbReference type="ARBA" id="ARBA00022908"/>
    </source>
</evidence>
<feature type="domain" description="Tyr recombinase" evidence="6">
    <location>
        <begin position="149"/>
        <end position="436"/>
    </location>
</feature>
<keyword evidence="2" id="KW-0229">DNA integration</keyword>
<evidence type="ECO:0000259" key="6">
    <source>
        <dbReference type="PROSITE" id="PS51898"/>
    </source>
</evidence>
<dbReference type="InterPro" id="IPR011010">
    <property type="entry name" value="DNA_brk_join_enz"/>
</dbReference>
<dbReference type="SUPFAM" id="SSF56349">
    <property type="entry name" value="DNA breaking-rejoining enzymes"/>
    <property type="match status" value="1"/>
</dbReference>
<dbReference type="STRING" id="1123357.SAMN02745244_01605"/>
<proteinExistence type="inferred from homology"/>
<dbReference type="PROSITE" id="PS51898">
    <property type="entry name" value="TYR_RECOMBINASE"/>
    <property type="match status" value="1"/>
</dbReference>
<feature type="domain" description="Core-binding (CB)" evidence="7">
    <location>
        <begin position="32"/>
        <end position="116"/>
    </location>
</feature>
<evidence type="ECO:0000313" key="8">
    <source>
        <dbReference type="EMBL" id="SHJ04633.1"/>
    </source>
</evidence>
<dbReference type="GO" id="GO:0006310">
    <property type="term" value="P:DNA recombination"/>
    <property type="evidence" value="ECO:0007669"/>
    <property type="project" value="UniProtKB-KW"/>
</dbReference>
<evidence type="ECO:0000256" key="4">
    <source>
        <dbReference type="ARBA" id="ARBA00023172"/>
    </source>
</evidence>
<dbReference type="PANTHER" id="PTHR30349">
    <property type="entry name" value="PHAGE INTEGRASE-RELATED"/>
    <property type="match status" value="1"/>
</dbReference>